<dbReference type="AlphaFoldDB" id="A0A2H1GXR5"/>
<accession>A0A2H1GXR5</accession>
<proteinExistence type="predicted"/>
<evidence type="ECO:0000256" key="1">
    <source>
        <dbReference type="SAM" id="MobiDB-lite"/>
    </source>
</evidence>
<reference evidence="3" key="1">
    <citation type="submission" date="2017-05" db="EMBL/GenBank/DDBJ databases">
        <authorList>
            <person name="Song R."/>
            <person name="Chenine A.L."/>
            <person name="Ruprecht R.M."/>
        </authorList>
    </citation>
    <scope>NUCLEOTIDE SEQUENCE [LARGE SCALE GENOMIC DNA]</scope>
</reference>
<protein>
    <submittedName>
        <fullName evidence="2">Uncharacterized protein</fullName>
    </submittedName>
</protein>
<organism evidence="2 3">
    <name type="scientific">Zymoseptoria tritici ST99CH_1E4</name>
    <dbReference type="NCBI Taxonomy" id="1276532"/>
    <lineage>
        <taxon>Eukaryota</taxon>
        <taxon>Fungi</taxon>
        <taxon>Dikarya</taxon>
        <taxon>Ascomycota</taxon>
        <taxon>Pezizomycotina</taxon>
        <taxon>Dothideomycetes</taxon>
        <taxon>Dothideomycetidae</taxon>
        <taxon>Mycosphaerellales</taxon>
        <taxon>Mycosphaerellaceae</taxon>
        <taxon>Zymoseptoria</taxon>
    </lineage>
</organism>
<dbReference type="EMBL" id="LT854261">
    <property type="protein sequence ID" value="SMR58333.1"/>
    <property type="molecule type" value="Genomic_DNA"/>
</dbReference>
<feature type="region of interest" description="Disordered" evidence="1">
    <location>
        <begin position="233"/>
        <end position="256"/>
    </location>
</feature>
<evidence type="ECO:0000313" key="2">
    <source>
        <dbReference type="EMBL" id="SMR58333.1"/>
    </source>
</evidence>
<feature type="compositionally biased region" description="Basic and acidic residues" evidence="1">
    <location>
        <begin position="233"/>
        <end position="248"/>
    </location>
</feature>
<dbReference type="InterPro" id="IPR037129">
    <property type="entry name" value="XPA_sf"/>
</dbReference>
<gene>
    <name evidence="2" type="ORF">ZT1E4_G9068</name>
</gene>
<name>A0A2H1GXR5_ZYMTR</name>
<evidence type="ECO:0000313" key="3">
    <source>
        <dbReference type="Proteomes" id="UP000245764"/>
    </source>
</evidence>
<dbReference type="Proteomes" id="UP000245764">
    <property type="component" value="Chromosome 9"/>
</dbReference>
<sequence length="366" mass="41089">MTNIIMNSHATIDLTQDSPLDGNGQDLLSLLPPELLDEVISYLYPAHFPDRILFPKQDESPCSHPLDFLAATNHSLRSAVNAWAHSFFLQHAHITNYKPKTSLASSKTKSKSKMKTAPSPNLLRGRSGLLTWSEKHCVFCGKNSVRRAILANGLRCCDACDRKEWPDKITKTQAQRDYSLKESDLFIQMYPGGRTAAPGLLYGVYSCQGGHATMILEESLRRAARRKHGDGWEAEKDWRAAERQRKSAGDPNPDAWSELTWTKEDGLQLSPEIATIEASIDDAYWSGVSQWQCICRECHASFIEQHGLDGESGFIHLAELSERARIGRVPGWQEPRFIRFNEGALVAKNQVRRALWLEERCGGGVE</sequence>
<dbReference type="Gene3D" id="3.90.530.10">
    <property type="entry name" value="XPA C-terminal domain"/>
    <property type="match status" value="1"/>
</dbReference>
<dbReference type="CDD" id="cd21075">
    <property type="entry name" value="DBD_XPA-like"/>
    <property type="match status" value="1"/>
</dbReference>
<feature type="region of interest" description="Disordered" evidence="1">
    <location>
        <begin position="100"/>
        <end position="119"/>
    </location>
</feature>